<protein>
    <submittedName>
        <fullName evidence="1">Uncharacterized protein</fullName>
    </submittedName>
</protein>
<accession>A0ABQ8S1B3</accession>
<evidence type="ECO:0000313" key="1">
    <source>
        <dbReference type="EMBL" id="KAJ4427560.1"/>
    </source>
</evidence>
<dbReference type="EMBL" id="JAJSOF020000038">
    <property type="protein sequence ID" value="KAJ4427560.1"/>
    <property type="molecule type" value="Genomic_DNA"/>
</dbReference>
<name>A0ABQ8S1B3_PERAM</name>
<keyword evidence="2" id="KW-1185">Reference proteome</keyword>
<reference evidence="1 2" key="1">
    <citation type="journal article" date="2022" name="Allergy">
        <title>Genome assembly and annotation of Periplaneta americana reveal a comprehensive cockroach allergen profile.</title>
        <authorList>
            <person name="Wang L."/>
            <person name="Xiong Q."/>
            <person name="Saelim N."/>
            <person name="Wang L."/>
            <person name="Nong W."/>
            <person name="Wan A.T."/>
            <person name="Shi M."/>
            <person name="Liu X."/>
            <person name="Cao Q."/>
            <person name="Hui J.H.L."/>
            <person name="Sookrung N."/>
            <person name="Leung T.F."/>
            <person name="Tungtrongchitr A."/>
            <person name="Tsui S.K.W."/>
        </authorList>
    </citation>
    <scope>NUCLEOTIDE SEQUENCE [LARGE SCALE GENOMIC DNA]</scope>
    <source>
        <strain evidence="1">PWHHKU_190912</strain>
    </source>
</reference>
<proteinExistence type="predicted"/>
<organism evidence="1 2">
    <name type="scientific">Periplaneta americana</name>
    <name type="common">American cockroach</name>
    <name type="synonym">Blatta americana</name>
    <dbReference type="NCBI Taxonomy" id="6978"/>
    <lineage>
        <taxon>Eukaryota</taxon>
        <taxon>Metazoa</taxon>
        <taxon>Ecdysozoa</taxon>
        <taxon>Arthropoda</taxon>
        <taxon>Hexapoda</taxon>
        <taxon>Insecta</taxon>
        <taxon>Pterygota</taxon>
        <taxon>Neoptera</taxon>
        <taxon>Polyneoptera</taxon>
        <taxon>Dictyoptera</taxon>
        <taxon>Blattodea</taxon>
        <taxon>Blattoidea</taxon>
        <taxon>Blattidae</taxon>
        <taxon>Blattinae</taxon>
        <taxon>Periplaneta</taxon>
    </lineage>
</organism>
<dbReference type="Proteomes" id="UP001148838">
    <property type="component" value="Unassembled WGS sequence"/>
</dbReference>
<sequence>MLTRDAKTRRLACLFLDEIRRPSDFKDTREEYNALCNFLHSPVTSSFFAPNIFLRPLFSNTLNLCFSLSVRVQVSQHTEQPSESPSFTTIQKNR</sequence>
<comment type="caution">
    <text evidence="1">The sequence shown here is derived from an EMBL/GenBank/DDBJ whole genome shotgun (WGS) entry which is preliminary data.</text>
</comment>
<gene>
    <name evidence="1" type="ORF">ANN_25208</name>
</gene>
<evidence type="ECO:0000313" key="2">
    <source>
        <dbReference type="Proteomes" id="UP001148838"/>
    </source>
</evidence>